<sequence length="154" mass="17300">MSWESTCRIQRVLQRESSDCGVACLAMAANISYLAARGVFDAIGIPKIRPHLPYATNFKQLRQALTEFGIESSLERWRGWGHFTGIGILAVNAGPGSSPRNWHWVVAETHPVYEVVVHDPSPSLAIMKTAPEGFLREAFEERCQPRKSWIRILP</sequence>
<accession>A0ABR5KTT2</accession>
<evidence type="ECO:0000313" key="2">
    <source>
        <dbReference type="EMBL" id="KPC18054.1"/>
    </source>
</evidence>
<dbReference type="Proteomes" id="UP000037943">
    <property type="component" value="Unassembled WGS sequence"/>
</dbReference>
<evidence type="ECO:0000313" key="3">
    <source>
        <dbReference type="Proteomes" id="UP000037943"/>
    </source>
</evidence>
<dbReference type="EMBL" id="LGLK01000057">
    <property type="protein sequence ID" value="KPC17095.1"/>
    <property type="molecule type" value="Genomic_DNA"/>
</dbReference>
<organism evidence="2 3">
    <name type="scientific">Pseudomonas amygdali pv. lachrymans</name>
    <name type="common">Pseudomonas syringae pv. lachrymans</name>
    <dbReference type="NCBI Taxonomy" id="53707"/>
    <lineage>
        <taxon>Bacteria</taxon>
        <taxon>Pseudomonadati</taxon>
        <taxon>Pseudomonadota</taxon>
        <taxon>Gammaproteobacteria</taxon>
        <taxon>Pseudomonadales</taxon>
        <taxon>Pseudomonadaceae</taxon>
        <taxon>Pseudomonas</taxon>
        <taxon>Pseudomonas amygdali</taxon>
    </lineage>
</organism>
<comment type="caution">
    <text evidence="2">The sequence shown here is derived from an EMBL/GenBank/DDBJ whole genome shotgun (WGS) entry which is preliminary data.</text>
</comment>
<gene>
    <name evidence="1" type="ORF">AC499_0297</name>
    <name evidence="2" type="ORF">AC499_1256</name>
</gene>
<protein>
    <recommendedName>
        <fullName evidence="4">Peptidase C39 domain-containing protein</fullName>
    </recommendedName>
</protein>
<evidence type="ECO:0008006" key="4">
    <source>
        <dbReference type="Google" id="ProtNLM"/>
    </source>
</evidence>
<reference evidence="2 3" key="2">
    <citation type="submission" date="2015-10" db="EMBL/GenBank/DDBJ databases">
        <title>Comparative genomics and high-throughput reverse genetic screens identify a new phytobacterial MAMP and an Arabidopsis receptor required for immune elicitation.</title>
        <authorList>
            <person name="Mott G.A."/>
            <person name="Thakur S."/>
            <person name="Wang P.W."/>
            <person name="Desveaux D."/>
            <person name="Guttman D.S."/>
        </authorList>
    </citation>
    <scope>NUCLEOTIDE SEQUENCE [LARGE SCALE GENOMIC DNA]</scope>
    <source>
        <strain evidence="2 3">107</strain>
    </source>
</reference>
<dbReference type="Gene3D" id="3.90.70.10">
    <property type="entry name" value="Cysteine proteinases"/>
    <property type="match status" value="1"/>
</dbReference>
<reference evidence="2 3" key="1">
    <citation type="submission" date="2015-07" db="EMBL/GenBank/DDBJ databases">
        <authorList>
            <person name="O'Brien H.E."/>
            <person name="Thakur S."/>
            <person name="Gong Y."/>
            <person name="Wang P.W."/>
            <person name="Guttman D.S."/>
        </authorList>
    </citation>
    <scope>NUCLEOTIDE SEQUENCE [LARGE SCALE GENOMIC DNA]</scope>
    <source>
        <strain evidence="2 3">107</strain>
    </source>
</reference>
<name>A0ABR5KTT2_PSEAV</name>
<keyword evidence="3" id="KW-1185">Reference proteome</keyword>
<evidence type="ECO:0000313" key="1">
    <source>
        <dbReference type="EMBL" id="KPC17095.1"/>
    </source>
</evidence>
<proteinExistence type="predicted"/>
<dbReference type="EMBL" id="LGLK01000057">
    <property type="protein sequence ID" value="KPC18054.1"/>
    <property type="molecule type" value="Genomic_DNA"/>
</dbReference>